<evidence type="ECO:0000313" key="2">
    <source>
        <dbReference type="EMBL" id="KAA6401791.1"/>
    </source>
</evidence>
<dbReference type="FunFam" id="3.10.20.90:FF:000211">
    <property type="entry name" value="Polyubiquitin 9"/>
    <property type="match status" value="1"/>
</dbReference>
<dbReference type="Gene3D" id="3.10.20.90">
    <property type="entry name" value="Phosphatidylinositol 3-kinase Catalytic Subunit, Chain A, domain 1"/>
    <property type="match status" value="5"/>
</dbReference>
<dbReference type="CDD" id="cd17039">
    <property type="entry name" value="Ubl_ubiquitin_like"/>
    <property type="match status" value="3"/>
</dbReference>
<dbReference type="InterPro" id="IPR019956">
    <property type="entry name" value="Ubiquitin_dom"/>
</dbReference>
<dbReference type="InterPro" id="IPR019954">
    <property type="entry name" value="Ubiquitin_CS"/>
</dbReference>
<proteinExistence type="predicted"/>
<dbReference type="InterPro" id="IPR029071">
    <property type="entry name" value="Ubiquitin-like_domsf"/>
</dbReference>
<dbReference type="PRINTS" id="PR00348">
    <property type="entry name" value="UBIQUITIN"/>
</dbReference>
<evidence type="ECO:0000313" key="3">
    <source>
        <dbReference type="Proteomes" id="UP000324800"/>
    </source>
</evidence>
<dbReference type="AlphaFoldDB" id="A0A5J4X3E9"/>
<dbReference type="SUPFAM" id="SSF54236">
    <property type="entry name" value="Ubiquitin-like"/>
    <property type="match status" value="5"/>
</dbReference>
<dbReference type="Proteomes" id="UP000324800">
    <property type="component" value="Unassembled WGS sequence"/>
</dbReference>
<gene>
    <name evidence="2" type="ORF">EZS28_002685</name>
</gene>
<dbReference type="PANTHER" id="PTHR10666">
    <property type="entry name" value="UBIQUITIN"/>
    <property type="match status" value="1"/>
</dbReference>
<dbReference type="InterPro" id="IPR000626">
    <property type="entry name" value="Ubiquitin-like_dom"/>
</dbReference>
<evidence type="ECO:0000259" key="1">
    <source>
        <dbReference type="PROSITE" id="PS50053"/>
    </source>
</evidence>
<dbReference type="PROSITE" id="PS00299">
    <property type="entry name" value="UBIQUITIN_1"/>
    <property type="match status" value="1"/>
</dbReference>
<dbReference type="EMBL" id="SNRW01000334">
    <property type="protein sequence ID" value="KAA6401791.1"/>
    <property type="molecule type" value="Genomic_DNA"/>
</dbReference>
<feature type="domain" description="Ubiquitin-like" evidence="1">
    <location>
        <begin position="237"/>
        <end position="308"/>
    </location>
</feature>
<name>A0A5J4X3E9_9EUKA</name>
<reference evidence="2 3" key="1">
    <citation type="submission" date="2019-03" db="EMBL/GenBank/DDBJ databases">
        <title>Single cell metagenomics reveals metabolic interactions within the superorganism composed of flagellate Streblomastix strix and complex community of Bacteroidetes bacteria on its surface.</title>
        <authorList>
            <person name="Treitli S.C."/>
            <person name="Kolisko M."/>
            <person name="Husnik F."/>
            <person name="Keeling P."/>
            <person name="Hampl V."/>
        </authorList>
    </citation>
    <scope>NUCLEOTIDE SEQUENCE [LARGE SCALE GENOMIC DNA]</scope>
    <source>
        <strain evidence="2">ST1C</strain>
    </source>
</reference>
<feature type="domain" description="Ubiquitin-like" evidence="1">
    <location>
        <begin position="323"/>
        <end position="398"/>
    </location>
</feature>
<dbReference type="OrthoDB" id="1885901at2759"/>
<organism evidence="2 3">
    <name type="scientific">Streblomastix strix</name>
    <dbReference type="NCBI Taxonomy" id="222440"/>
    <lineage>
        <taxon>Eukaryota</taxon>
        <taxon>Metamonada</taxon>
        <taxon>Preaxostyla</taxon>
        <taxon>Oxymonadida</taxon>
        <taxon>Streblomastigidae</taxon>
        <taxon>Streblomastix</taxon>
    </lineage>
</organism>
<dbReference type="FunFam" id="3.10.20.90:FF:000205">
    <property type="entry name" value="2'-5'-oligoadenylate synthase-like protein 2"/>
    <property type="match status" value="1"/>
</dbReference>
<feature type="domain" description="Ubiquitin-like" evidence="1">
    <location>
        <begin position="161"/>
        <end position="236"/>
    </location>
</feature>
<sequence length="398" mass="46980">MHLTIRDISGKKIYIDISGTNETVLAVKQKIQDIEKIEIRMQRLVFKSEVIEDERTLSSYNIFNKSTIHLVIQISQEDLDNMKMKITIRTWKGDNIDLEFKQIDTIRDVKHRIWELLKIPSNIQKLCEQHYCIYDKDYKTLKDYQITEGTILDLELKVEYIHIFVKILDGQTISLEIGKEFTISSVKNKIQDITQIPLKQQKLIFYGSELEDDQTLKDFDIQNEDTLQLSLDYSENIPIRVRISKTEIITVQMKLQETIKHMKQKIFEQQRIPLEKQWIFFKDDILEDQRTLSSYNIYSVHEVRLAIQDSLVAAKLQIKEWKIQIKVKNVAGKTFTFDVGETDTIENVKKQIQNKEGIPPESQIIIFDGKQLEDRRTVKDYNIMNDSILYVVFHLKFG</sequence>
<dbReference type="InterPro" id="IPR050158">
    <property type="entry name" value="Ubiquitin_ubiquitin-like"/>
</dbReference>
<feature type="domain" description="Ubiquitin-like" evidence="1">
    <location>
        <begin position="84"/>
        <end position="157"/>
    </location>
</feature>
<dbReference type="Pfam" id="PF00240">
    <property type="entry name" value="ubiquitin"/>
    <property type="match status" value="5"/>
</dbReference>
<dbReference type="SMART" id="SM00213">
    <property type="entry name" value="UBQ"/>
    <property type="match status" value="5"/>
</dbReference>
<feature type="domain" description="Ubiquitin-like" evidence="1">
    <location>
        <begin position="1"/>
        <end position="77"/>
    </location>
</feature>
<dbReference type="PROSITE" id="PS50053">
    <property type="entry name" value="UBIQUITIN_2"/>
    <property type="match status" value="5"/>
</dbReference>
<accession>A0A5J4X3E9</accession>
<comment type="caution">
    <text evidence="2">The sequence shown here is derived from an EMBL/GenBank/DDBJ whole genome shotgun (WGS) entry which is preliminary data.</text>
</comment>
<protein>
    <submittedName>
        <fullName evidence="2">Putative Polyubiquitin</fullName>
    </submittedName>
</protein>